<name>A0A851ETP5_PITSO</name>
<feature type="domain" description="MHC class II beta chain N-terminal" evidence="10">
    <location>
        <begin position="29"/>
        <end position="103"/>
    </location>
</feature>
<keyword evidence="2" id="KW-0812">Transmembrane</keyword>
<evidence type="ECO:0000259" key="10">
    <source>
        <dbReference type="SMART" id="SM00921"/>
    </source>
</evidence>
<evidence type="ECO:0000256" key="6">
    <source>
        <dbReference type="ARBA" id="ARBA00023136"/>
    </source>
</evidence>
<dbReference type="PANTHER" id="PTHR19944:SF99">
    <property type="entry name" value="HLA CLASS II HISTOCOMPATIBILITY ANTIGEN, DRB1 BETA CHAIN"/>
    <property type="match status" value="1"/>
</dbReference>
<accession>A0A851ETP5</accession>
<keyword evidence="6" id="KW-0472">Membrane</keyword>
<dbReference type="Pfam" id="PF00969">
    <property type="entry name" value="MHC_II_beta"/>
    <property type="match status" value="1"/>
</dbReference>
<dbReference type="InterPro" id="IPR011162">
    <property type="entry name" value="MHC_I/II-like_Ag-recog"/>
</dbReference>
<organism evidence="11 12">
    <name type="scientific">Pitta sordida</name>
    <name type="common">Hooded pitta</name>
    <dbReference type="NCBI Taxonomy" id="9163"/>
    <lineage>
        <taxon>Eukaryota</taxon>
        <taxon>Metazoa</taxon>
        <taxon>Chordata</taxon>
        <taxon>Craniata</taxon>
        <taxon>Vertebrata</taxon>
        <taxon>Euteleostomi</taxon>
        <taxon>Archelosauria</taxon>
        <taxon>Archosauria</taxon>
        <taxon>Dinosauria</taxon>
        <taxon>Saurischia</taxon>
        <taxon>Theropoda</taxon>
        <taxon>Coelurosauria</taxon>
        <taxon>Aves</taxon>
        <taxon>Neognathae</taxon>
        <taxon>Neoaves</taxon>
        <taxon>Telluraves</taxon>
        <taxon>Australaves</taxon>
        <taxon>Passeriformes</taxon>
        <taxon>Pittidae</taxon>
        <taxon>Pitta</taxon>
    </lineage>
</organism>
<evidence type="ECO:0000256" key="2">
    <source>
        <dbReference type="ARBA" id="ARBA00022692"/>
    </source>
</evidence>
<keyword evidence="7" id="KW-1015">Disulfide bond</keyword>
<feature type="non-terminal residue" evidence="11">
    <location>
        <position position="1"/>
    </location>
</feature>
<dbReference type="GO" id="GO:0002250">
    <property type="term" value="P:adaptive immune response"/>
    <property type="evidence" value="ECO:0007669"/>
    <property type="project" value="UniProtKB-KW"/>
</dbReference>
<keyword evidence="3" id="KW-0391">Immunity</keyword>
<keyword evidence="4" id="KW-1133">Transmembrane helix</keyword>
<dbReference type="Proteomes" id="UP000633448">
    <property type="component" value="Unassembled WGS sequence"/>
</dbReference>
<dbReference type="InterPro" id="IPR050160">
    <property type="entry name" value="MHC/Immunoglobulin"/>
</dbReference>
<evidence type="ECO:0000313" key="12">
    <source>
        <dbReference type="Proteomes" id="UP000633448"/>
    </source>
</evidence>
<keyword evidence="8" id="KW-0325">Glycoprotein</keyword>
<dbReference type="PANTHER" id="PTHR19944">
    <property type="entry name" value="MHC CLASS II-RELATED"/>
    <property type="match status" value="1"/>
</dbReference>
<evidence type="ECO:0000256" key="3">
    <source>
        <dbReference type="ARBA" id="ARBA00022859"/>
    </source>
</evidence>
<reference evidence="11" key="1">
    <citation type="submission" date="2019-10" db="EMBL/GenBank/DDBJ databases">
        <title>Bird 10,000 Genomes (B10K) Project - Family phase.</title>
        <authorList>
            <person name="Zhang G."/>
        </authorList>
    </citation>
    <scope>NUCLEOTIDE SEQUENCE</scope>
    <source>
        <strain evidence="11">B10K-DU-002-53</strain>
        <tissue evidence="11">Muscle</tissue>
    </source>
</reference>
<proteinExistence type="predicted"/>
<feature type="non-terminal residue" evidence="11">
    <location>
        <position position="113"/>
    </location>
</feature>
<dbReference type="Gene3D" id="3.10.320.10">
    <property type="entry name" value="Class II Histocompatibility Antigen, M Beta Chain, Chain B, domain 1"/>
    <property type="match status" value="1"/>
</dbReference>
<dbReference type="InterPro" id="IPR000353">
    <property type="entry name" value="MHC_II_b_N"/>
</dbReference>
<dbReference type="FunFam" id="3.10.320.10:FF:000001">
    <property type="entry name" value="HLA class II histocompatibility antigen, DRB1-1 beta chain"/>
    <property type="match status" value="1"/>
</dbReference>
<dbReference type="SUPFAM" id="SSF54452">
    <property type="entry name" value="MHC antigen-recognition domain"/>
    <property type="match status" value="1"/>
</dbReference>
<dbReference type="AlphaFoldDB" id="A0A851ETP5"/>
<evidence type="ECO:0000313" key="11">
    <source>
        <dbReference type="EMBL" id="NWI85901.1"/>
    </source>
</evidence>
<evidence type="ECO:0000256" key="4">
    <source>
        <dbReference type="ARBA" id="ARBA00022989"/>
    </source>
</evidence>
<evidence type="ECO:0000256" key="5">
    <source>
        <dbReference type="ARBA" id="ARBA00023130"/>
    </source>
</evidence>
<dbReference type="InterPro" id="IPR014745">
    <property type="entry name" value="MHC_II_a/b_N"/>
</dbReference>
<keyword evidence="9" id="KW-0491">MHC II</keyword>
<evidence type="ECO:0000256" key="8">
    <source>
        <dbReference type="ARBA" id="ARBA00023180"/>
    </source>
</evidence>
<dbReference type="OrthoDB" id="10043043at2759"/>
<comment type="subcellular location">
    <subcellularLocation>
        <location evidence="1">Membrane</location>
        <topology evidence="1">Single-pass type I membrane protein</topology>
    </subcellularLocation>
</comment>
<comment type="caution">
    <text evidence="11">The sequence shown here is derived from an EMBL/GenBank/DDBJ whole genome shotgun (WGS) entry which is preliminary data.</text>
</comment>
<evidence type="ECO:0000256" key="7">
    <source>
        <dbReference type="ARBA" id="ARBA00023157"/>
    </source>
</evidence>
<evidence type="ECO:0000256" key="1">
    <source>
        <dbReference type="ARBA" id="ARBA00004479"/>
    </source>
</evidence>
<dbReference type="SMART" id="SM00921">
    <property type="entry name" value="MHC_II_beta"/>
    <property type="match status" value="1"/>
</dbReference>
<protein>
    <submittedName>
        <fullName evidence="11">HB2L protein</fullName>
    </submittedName>
</protein>
<dbReference type="EMBL" id="WEKX01003423">
    <property type="protein sequence ID" value="NWI85901.1"/>
    <property type="molecule type" value="Genomic_DNA"/>
</dbReference>
<sequence>AVLVALGVLGAPPTAGEELSGVFQLMGKFECRFTNGTEQVTLLERHIYNREQWMHFDSDVGEYVGDTPDGEKVAKDLNSRPEFMESKRAEADTVCRRNYELFTPFSVERRGER</sequence>
<keyword evidence="12" id="KW-1185">Reference proteome</keyword>
<dbReference type="GO" id="GO:0042613">
    <property type="term" value="C:MHC class II protein complex"/>
    <property type="evidence" value="ECO:0007669"/>
    <property type="project" value="UniProtKB-KW"/>
</dbReference>
<gene>
    <name evidence="11" type="primary">Hb2l_0</name>
    <name evidence="11" type="ORF">PITSOR_R12233</name>
</gene>
<dbReference type="GO" id="GO:0002504">
    <property type="term" value="P:antigen processing and presentation of peptide or polysaccharide antigen via MHC class II"/>
    <property type="evidence" value="ECO:0007669"/>
    <property type="project" value="UniProtKB-KW"/>
</dbReference>
<evidence type="ECO:0000256" key="9">
    <source>
        <dbReference type="ARBA" id="ARBA00023182"/>
    </source>
</evidence>
<keyword evidence="5" id="KW-1064">Adaptive immunity</keyword>